<reference evidence="2 3" key="1">
    <citation type="journal article" date="2011" name="J. Microbiol.">
        <title>Gramella jeungdoensis sp. nov., isolated from a solar saltern in Korea.</title>
        <authorList>
            <person name="Joung Y."/>
            <person name="Kim H."/>
            <person name="Jang T."/>
            <person name="Ahn T.S."/>
            <person name="Joh K."/>
        </authorList>
    </citation>
    <scope>NUCLEOTIDE SEQUENCE [LARGE SCALE GENOMIC DNA]</scope>
    <source>
        <strain evidence="2 3">KCTC 23123</strain>
    </source>
</reference>
<comment type="caution">
    <text evidence="2">The sequence shown here is derived from an EMBL/GenBank/DDBJ whole genome shotgun (WGS) entry which is preliminary data.</text>
</comment>
<dbReference type="Gene3D" id="3.40.50.150">
    <property type="entry name" value="Vaccinia Virus protein VP39"/>
    <property type="match status" value="1"/>
</dbReference>
<dbReference type="Proteomes" id="UP000298517">
    <property type="component" value="Unassembled WGS sequence"/>
</dbReference>
<dbReference type="RefSeq" id="WP_134249289.1">
    <property type="nucleotide sequence ID" value="NZ_SNQI01000007.1"/>
</dbReference>
<dbReference type="OrthoDB" id="1157001at2"/>
<dbReference type="AlphaFoldDB" id="A0A4Y8AQB0"/>
<proteinExistence type="predicted"/>
<keyword evidence="3" id="KW-1185">Reference proteome</keyword>
<keyword evidence="1" id="KW-0472">Membrane</keyword>
<feature type="transmembrane region" description="Helical" evidence="1">
    <location>
        <begin position="96"/>
        <end position="115"/>
    </location>
</feature>
<dbReference type="EMBL" id="SNQI01000007">
    <property type="protein sequence ID" value="TEW71844.1"/>
    <property type="molecule type" value="Genomic_DNA"/>
</dbReference>
<keyword evidence="1" id="KW-1133">Transmembrane helix</keyword>
<keyword evidence="1" id="KW-0812">Transmembrane</keyword>
<evidence type="ECO:0000313" key="2">
    <source>
        <dbReference type="EMBL" id="TEW71844.1"/>
    </source>
</evidence>
<dbReference type="SUPFAM" id="SSF53335">
    <property type="entry name" value="S-adenosyl-L-methionine-dependent methyltransferases"/>
    <property type="match status" value="1"/>
</dbReference>
<name>A0A4Y8AQB0_9FLAO</name>
<protein>
    <submittedName>
        <fullName evidence="2">Uncharacterized protein</fullName>
    </submittedName>
</protein>
<gene>
    <name evidence="2" type="ORF">E2488_15360</name>
</gene>
<organism evidence="2 3">
    <name type="scientific">Gramella jeungdoensis</name>
    <dbReference type="NCBI Taxonomy" id="708091"/>
    <lineage>
        <taxon>Bacteria</taxon>
        <taxon>Pseudomonadati</taxon>
        <taxon>Bacteroidota</taxon>
        <taxon>Flavobacteriia</taxon>
        <taxon>Flavobacteriales</taxon>
        <taxon>Flavobacteriaceae</taxon>
        <taxon>Christiangramia</taxon>
    </lineage>
</organism>
<evidence type="ECO:0000256" key="1">
    <source>
        <dbReference type="SAM" id="Phobius"/>
    </source>
</evidence>
<evidence type="ECO:0000313" key="3">
    <source>
        <dbReference type="Proteomes" id="UP000298517"/>
    </source>
</evidence>
<accession>A0A4Y8AQB0</accession>
<dbReference type="InterPro" id="IPR029063">
    <property type="entry name" value="SAM-dependent_MTases_sf"/>
</dbReference>
<sequence length="333" mass="38326">MDNKKELIRVTSEYFENSIDYHKLLKASKEYKNLLNKLCGQELDKVTGKDNIQLNNGMALGTLWAAMCIDDLIRTRKFIRGINKAIKEKINNKESIHILYAGTGPFATLLLPLILRYSKHKIRYTLLEINPITFKILQKVISELKLGAYSITLLNEDATKYKLTHGIPDIIISETMQSALAKEQQVSIFFNLMRQVNLDSIFIPKKIKIYLGLKTTESSSEKIQTQNYYKEKKVFEISKEDSICAHLIENQPHKEISFPKIKTIITKEKLEGFNQLALFTEIQVFKDEVIEINKSGLTTPLIIKDISNNSKDSITIKTQYKICNEPKLDYKIT</sequence>